<proteinExistence type="inferred from homology"/>
<dbReference type="FunFam" id="3.10.50.40:FF:000006">
    <property type="entry name" value="Peptidyl-prolyl cis-trans isomerase"/>
    <property type="match status" value="1"/>
</dbReference>
<evidence type="ECO:0000313" key="11">
    <source>
        <dbReference type="Proteomes" id="UP000027982"/>
    </source>
</evidence>
<dbReference type="GO" id="GO:0003755">
    <property type="term" value="F:peptidyl-prolyl cis-trans isomerase activity"/>
    <property type="evidence" value="ECO:0007669"/>
    <property type="project" value="UniProtKB-UniRule"/>
</dbReference>
<dbReference type="KEGG" id="fgi:OP10G_4025"/>
<evidence type="ECO:0000256" key="5">
    <source>
        <dbReference type="PROSITE-ProRule" id="PRU00277"/>
    </source>
</evidence>
<evidence type="ECO:0000256" key="1">
    <source>
        <dbReference type="ARBA" id="ARBA00000971"/>
    </source>
</evidence>
<dbReference type="SUPFAM" id="SSF54534">
    <property type="entry name" value="FKBP-like"/>
    <property type="match status" value="2"/>
</dbReference>
<evidence type="ECO:0000256" key="6">
    <source>
        <dbReference type="RuleBase" id="RU003915"/>
    </source>
</evidence>
<dbReference type="HOGENOM" id="CLU_1056677_0_0_0"/>
<feature type="domain" description="PPIase FKBP-type" evidence="9">
    <location>
        <begin position="181"/>
        <end position="263"/>
    </location>
</feature>
<protein>
    <recommendedName>
        <fullName evidence="6">Peptidyl-prolyl cis-trans isomerase</fullName>
        <ecNumber evidence="6">5.2.1.8</ecNumber>
    </recommendedName>
</protein>
<feature type="chain" id="PRO_5001651874" description="Peptidyl-prolyl cis-trans isomerase" evidence="8">
    <location>
        <begin position="18"/>
        <end position="263"/>
    </location>
</feature>
<evidence type="ECO:0000256" key="2">
    <source>
        <dbReference type="ARBA" id="ARBA00006577"/>
    </source>
</evidence>
<dbReference type="eggNOG" id="COG0545">
    <property type="taxonomic scope" value="Bacteria"/>
</dbReference>
<dbReference type="Proteomes" id="UP000027982">
    <property type="component" value="Chromosome"/>
</dbReference>
<organism evidence="10 11">
    <name type="scientific">Fimbriimonas ginsengisoli Gsoil 348</name>
    <dbReference type="NCBI Taxonomy" id="661478"/>
    <lineage>
        <taxon>Bacteria</taxon>
        <taxon>Bacillati</taxon>
        <taxon>Armatimonadota</taxon>
        <taxon>Fimbriimonadia</taxon>
        <taxon>Fimbriimonadales</taxon>
        <taxon>Fimbriimonadaceae</taxon>
        <taxon>Fimbriimonas</taxon>
    </lineage>
</organism>
<keyword evidence="11" id="KW-1185">Reference proteome</keyword>
<dbReference type="InterPro" id="IPR046357">
    <property type="entry name" value="PPIase_dom_sf"/>
</dbReference>
<dbReference type="PROSITE" id="PS50059">
    <property type="entry name" value="FKBP_PPIASE"/>
    <property type="match status" value="2"/>
</dbReference>
<keyword evidence="4 5" id="KW-0413">Isomerase</keyword>
<evidence type="ECO:0000259" key="9">
    <source>
        <dbReference type="PROSITE" id="PS50059"/>
    </source>
</evidence>
<sequence>MRCKPMAYTVFASLVLAGCGDKTPTTPADAGTTGTTPKNGSTPATSSAGLKELKILDVKVGTGKAAAVGDTIWVHYTGTFADGKKFDSTKDHENKPFGVVLGEGSVVPGWEKGLLGMKVGGERKLSIPWKLGYGENGSSSIPPKTDLYFDIEAVGLVKQNEQDLVQGKDIKVGTGAAAKNGSKVTIRYTMSIPGGEVVEDKKTVTITIGKGEAMDSLEQAIIGMKVGGKRNLIIPPRVGLPNGNQKVPQNCPVIFDVDLLKVG</sequence>
<evidence type="ECO:0000256" key="3">
    <source>
        <dbReference type="ARBA" id="ARBA00023110"/>
    </source>
</evidence>
<dbReference type="Gene3D" id="3.10.50.40">
    <property type="match status" value="2"/>
</dbReference>
<dbReference type="PROSITE" id="PS51257">
    <property type="entry name" value="PROKAR_LIPOPROTEIN"/>
    <property type="match status" value="1"/>
</dbReference>
<dbReference type="AlphaFoldDB" id="A0A068NV25"/>
<dbReference type="EMBL" id="CP007139">
    <property type="protein sequence ID" value="AIE87393.1"/>
    <property type="molecule type" value="Genomic_DNA"/>
</dbReference>
<feature type="compositionally biased region" description="Low complexity" evidence="7">
    <location>
        <begin position="25"/>
        <end position="38"/>
    </location>
</feature>
<dbReference type="PANTHER" id="PTHR43811">
    <property type="entry name" value="FKBP-TYPE PEPTIDYL-PROLYL CIS-TRANS ISOMERASE FKPA"/>
    <property type="match status" value="1"/>
</dbReference>
<comment type="catalytic activity">
    <reaction evidence="1 5 6">
        <text>[protein]-peptidylproline (omega=180) = [protein]-peptidylproline (omega=0)</text>
        <dbReference type="Rhea" id="RHEA:16237"/>
        <dbReference type="Rhea" id="RHEA-COMP:10747"/>
        <dbReference type="Rhea" id="RHEA-COMP:10748"/>
        <dbReference type="ChEBI" id="CHEBI:83833"/>
        <dbReference type="ChEBI" id="CHEBI:83834"/>
        <dbReference type="EC" id="5.2.1.8"/>
    </reaction>
</comment>
<dbReference type="EC" id="5.2.1.8" evidence="6"/>
<gene>
    <name evidence="10" type="ORF">OP10G_4025</name>
</gene>
<evidence type="ECO:0000256" key="7">
    <source>
        <dbReference type="SAM" id="MobiDB-lite"/>
    </source>
</evidence>
<evidence type="ECO:0000313" key="10">
    <source>
        <dbReference type="EMBL" id="AIE87393.1"/>
    </source>
</evidence>
<evidence type="ECO:0000256" key="8">
    <source>
        <dbReference type="SAM" id="SignalP"/>
    </source>
</evidence>
<dbReference type="OrthoDB" id="25996at2"/>
<accession>A0A068NV25</accession>
<dbReference type="PANTHER" id="PTHR43811:SF19">
    <property type="entry name" value="39 KDA FK506-BINDING NUCLEAR PROTEIN"/>
    <property type="match status" value="1"/>
</dbReference>
<dbReference type="RefSeq" id="WP_025228705.1">
    <property type="nucleotide sequence ID" value="NZ_CP007139.1"/>
</dbReference>
<dbReference type="InterPro" id="IPR001179">
    <property type="entry name" value="PPIase_FKBP_dom"/>
</dbReference>
<reference evidence="10 11" key="1">
    <citation type="journal article" date="2014" name="PLoS ONE">
        <title>The first complete genome sequence of the class fimbriimonadia in the phylum armatimonadetes.</title>
        <authorList>
            <person name="Hu Z.Y."/>
            <person name="Wang Y.Z."/>
            <person name="Im W.T."/>
            <person name="Wang S.Y."/>
            <person name="Zhao G.P."/>
            <person name="Zheng H.J."/>
            <person name="Quan Z.X."/>
        </authorList>
    </citation>
    <scope>NUCLEOTIDE SEQUENCE [LARGE SCALE GENOMIC DNA]</scope>
    <source>
        <strain evidence="10">Gsoil 348</strain>
    </source>
</reference>
<dbReference type="STRING" id="661478.OP10G_4025"/>
<comment type="similarity">
    <text evidence="2 6">Belongs to the FKBP-type PPIase family.</text>
</comment>
<feature type="region of interest" description="Disordered" evidence="7">
    <location>
        <begin position="25"/>
        <end position="46"/>
    </location>
</feature>
<feature type="domain" description="PPIase FKBP-type" evidence="9">
    <location>
        <begin position="69"/>
        <end position="157"/>
    </location>
</feature>
<keyword evidence="8" id="KW-0732">Signal</keyword>
<name>A0A068NV25_FIMGI</name>
<dbReference type="Pfam" id="PF00254">
    <property type="entry name" value="FKBP_C"/>
    <property type="match status" value="2"/>
</dbReference>
<feature type="signal peptide" evidence="8">
    <location>
        <begin position="1"/>
        <end position="17"/>
    </location>
</feature>
<evidence type="ECO:0000256" key="4">
    <source>
        <dbReference type="ARBA" id="ARBA00023235"/>
    </source>
</evidence>
<keyword evidence="3 5" id="KW-0697">Rotamase</keyword>